<dbReference type="GO" id="GO:0005737">
    <property type="term" value="C:cytoplasm"/>
    <property type="evidence" value="ECO:0007669"/>
    <property type="project" value="TreeGrafter"/>
</dbReference>
<protein>
    <submittedName>
        <fullName evidence="1">Serine/threonine-protein kinase TOR-like</fullName>
    </submittedName>
</protein>
<evidence type="ECO:0000313" key="2">
    <source>
        <dbReference type="Proteomes" id="UP001237642"/>
    </source>
</evidence>
<reference evidence="1" key="1">
    <citation type="submission" date="2023-02" db="EMBL/GenBank/DDBJ databases">
        <title>Genome of toxic invasive species Heracleum sosnowskyi carries increased number of genes despite the absence of recent whole-genome duplications.</title>
        <authorList>
            <person name="Schelkunov M."/>
            <person name="Shtratnikova V."/>
            <person name="Makarenko M."/>
            <person name="Klepikova A."/>
            <person name="Omelchenko D."/>
            <person name="Novikova G."/>
            <person name="Obukhova E."/>
            <person name="Bogdanov V."/>
            <person name="Penin A."/>
            <person name="Logacheva M."/>
        </authorList>
    </citation>
    <scope>NUCLEOTIDE SEQUENCE</scope>
    <source>
        <strain evidence="1">Hsosn_3</strain>
        <tissue evidence="1">Leaf</tissue>
    </source>
</reference>
<keyword evidence="1" id="KW-0418">Kinase</keyword>
<comment type="caution">
    <text evidence="1">The sequence shown here is derived from an EMBL/GenBank/DDBJ whole genome shotgun (WGS) entry which is preliminary data.</text>
</comment>
<dbReference type="GO" id="GO:0005634">
    <property type="term" value="C:nucleus"/>
    <property type="evidence" value="ECO:0007669"/>
    <property type="project" value="TreeGrafter"/>
</dbReference>
<proteinExistence type="predicted"/>
<organism evidence="1 2">
    <name type="scientific">Heracleum sosnowskyi</name>
    <dbReference type="NCBI Taxonomy" id="360622"/>
    <lineage>
        <taxon>Eukaryota</taxon>
        <taxon>Viridiplantae</taxon>
        <taxon>Streptophyta</taxon>
        <taxon>Embryophyta</taxon>
        <taxon>Tracheophyta</taxon>
        <taxon>Spermatophyta</taxon>
        <taxon>Magnoliopsida</taxon>
        <taxon>eudicotyledons</taxon>
        <taxon>Gunneridae</taxon>
        <taxon>Pentapetalae</taxon>
        <taxon>asterids</taxon>
        <taxon>campanulids</taxon>
        <taxon>Apiales</taxon>
        <taxon>Apiaceae</taxon>
        <taxon>Apioideae</taxon>
        <taxon>apioid superclade</taxon>
        <taxon>Tordylieae</taxon>
        <taxon>Tordyliinae</taxon>
        <taxon>Heracleum</taxon>
    </lineage>
</organism>
<keyword evidence="2" id="KW-1185">Reference proteome</keyword>
<dbReference type="GO" id="GO:0016242">
    <property type="term" value="P:negative regulation of macroautophagy"/>
    <property type="evidence" value="ECO:0007669"/>
    <property type="project" value="TreeGrafter"/>
</dbReference>
<dbReference type="GO" id="GO:0031929">
    <property type="term" value="P:TOR signaling"/>
    <property type="evidence" value="ECO:0007669"/>
    <property type="project" value="TreeGrafter"/>
</dbReference>
<evidence type="ECO:0000313" key="1">
    <source>
        <dbReference type="EMBL" id="KAK1369660.1"/>
    </source>
</evidence>
<dbReference type="PANTHER" id="PTHR11139">
    <property type="entry name" value="ATAXIA TELANGIECTASIA MUTATED ATM -RELATED"/>
    <property type="match status" value="1"/>
</dbReference>
<name>A0AAD8MBT2_9APIA</name>
<dbReference type="GO" id="GO:0031931">
    <property type="term" value="C:TORC1 complex"/>
    <property type="evidence" value="ECO:0007669"/>
    <property type="project" value="TreeGrafter"/>
</dbReference>
<dbReference type="GO" id="GO:0031932">
    <property type="term" value="C:TORC2 complex"/>
    <property type="evidence" value="ECO:0007669"/>
    <property type="project" value="TreeGrafter"/>
</dbReference>
<dbReference type="PANTHER" id="PTHR11139:SF9">
    <property type="entry name" value="SERINE_THREONINE-PROTEIN KINASE MTOR"/>
    <property type="match status" value="1"/>
</dbReference>
<sequence>MPFKALEQITISIPSLLPTIQNRLLECISAVLSQSYHAQAKPSITSTIENVASTTQQISELGGSALVQIGLQTLAQFNFKGHDLLEFARDSVVVYLEDEDAKTRKDAALCCCKSVSNSFSGMLPSQYTPGRPYSYKVRMIGRVGRIEDSVRYNDGKAPGMESSA</sequence>
<dbReference type="InterPro" id="IPR050517">
    <property type="entry name" value="DDR_Repair_Kinase"/>
</dbReference>
<dbReference type="EMBL" id="JAUIZM010000008">
    <property type="protein sequence ID" value="KAK1369660.1"/>
    <property type="molecule type" value="Genomic_DNA"/>
</dbReference>
<keyword evidence="1" id="KW-0808">Transferase</keyword>
<dbReference type="GO" id="GO:0004674">
    <property type="term" value="F:protein serine/threonine kinase activity"/>
    <property type="evidence" value="ECO:0007669"/>
    <property type="project" value="TreeGrafter"/>
</dbReference>
<dbReference type="AlphaFoldDB" id="A0AAD8MBT2"/>
<accession>A0AAD8MBT2</accession>
<reference evidence="1" key="2">
    <citation type="submission" date="2023-05" db="EMBL/GenBank/DDBJ databases">
        <authorList>
            <person name="Schelkunov M.I."/>
        </authorList>
    </citation>
    <scope>NUCLEOTIDE SEQUENCE</scope>
    <source>
        <strain evidence="1">Hsosn_3</strain>
        <tissue evidence="1">Leaf</tissue>
    </source>
</reference>
<dbReference type="Proteomes" id="UP001237642">
    <property type="component" value="Unassembled WGS sequence"/>
</dbReference>
<gene>
    <name evidence="1" type="ORF">POM88_035752</name>
</gene>